<protein>
    <submittedName>
        <fullName evidence="1">Transposase domain protein</fullName>
    </submittedName>
</protein>
<evidence type="ECO:0000313" key="1">
    <source>
        <dbReference type="EMBL" id="RAP70044.1"/>
    </source>
</evidence>
<dbReference type="AlphaFoldDB" id="A0A328TQK7"/>
<evidence type="ECO:0000313" key="2">
    <source>
        <dbReference type="Proteomes" id="UP000244334"/>
    </source>
</evidence>
<accession>A0A328TQK7</accession>
<gene>
    <name evidence="1" type="ORF">ACZ87_03159</name>
</gene>
<comment type="caution">
    <text evidence="1">The sequence shown here is derived from an EMBL/GenBank/DDBJ whole genome shotgun (WGS) entry which is preliminary data.</text>
</comment>
<dbReference type="EMBL" id="LJAM02000484">
    <property type="protein sequence ID" value="RAP70044.1"/>
    <property type="molecule type" value="Genomic_DNA"/>
</dbReference>
<sequence>MEEIWRSAVIHLLRDSYAQIMPGMLPVLEGTLREEDPGSLAQRE</sequence>
<reference evidence="1" key="1">
    <citation type="submission" date="2018-04" db="EMBL/GenBank/DDBJ databases">
        <title>Genomes of the Obligate Erwinia dacicola and Facultative Enterobacter sp. OLF Endosymbionts of the Olive Fruit fly, Bactrocera oleae.</title>
        <authorList>
            <person name="Estes A.M."/>
            <person name="Hearn D.J."/>
            <person name="Agarwal S."/>
            <person name="Pierson E.A."/>
            <person name="Dunning-Hotopp J.C."/>
        </authorList>
    </citation>
    <scope>NUCLEOTIDE SEQUENCE [LARGE SCALE GENOMIC DNA]</scope>
    <source>
        <strain evidence="1">Oroville</strain>
    </source>
</reference>
<proteinExistence type="predicted"/>
<name>A0A328TQK7_9GAMM</name>
<dbReference type="Proteomes" id="UP000244334">
    <property type="component" value="Unassembled WGS sequence"/>
</dbReference>
<keyword evidence="2" id="KW-1185">Reference proteome</keyword>
<organism evidence="1 2">
    <name type="scientific">Candidatus Erwinia dacicola</name>
    <dbReference type="NCBI Taxonomy" id="252393"/>
    <lineage>
        <taxon>Bacteria</taxon>
        <taxon>Pseudomonadati</taxon>
        <taxon>Pseudomonadota</taxon>
        <taxon>Gammaproteobacteria</taxon>
        <taxon>Enterobacterales</taxon>
        <taxon>Erwiniaceae</taxon>
        <taxon>Erwinia</taxon>
    </lineage>
</organism>